<dbReference type="GeneID" id="98002955"/>
<sequence>MLPGVIRLNREESLQAIERFQSEAREIASVCEQIGMARDALEGSWKGRAASQASLTFEEVGGYLTQAQDALLRHCNMVGDGVSTLAEADEFIASKLRGGDSE</sequence>
<dbReference type="Pfam" id="PF06013">
    <property type="entry name" value="WXG100"/>
    <property type="match status" value="1"/>
</dbReference>
<protein>
    <submittedName>
        <fullName evidence="1">WXG100 family type VII secretion target</fullName>
    </submittedName>
</protein>
<dbReference type="SUPFAM" id="SSF140453">
    <property type="entry name" value="EsxAB dimer-like"/>
    <property type="match status" value="1"/>
</dbReference>
<evidence type="ECO:0000313" key="2">
    <source>
        <dbReference type="Proteomes" id="UP000003560"/>
    </source>
</evidence>
<dbReference type="Proteomes" id="UP000003560">
    <property type="component" value="Unassembled WGS sequence"/>
</dbReference>
<dbReference type="STRING" id="445975.COLSTE_00653"/>
<dbReference type="RefSeq" id="WP_006720315.1">
    <property type="nucleotide sequence ID" value="NZ_CP085935.1"/>
</dbReference>
<name>B6G9B2_9ACTN</name>
<dbReference type="AlphaFoldDB" id="B6G9B2"/>
<accession>B6G9B2</accession>
<dbReference type="Gene3D" id="1.10.287.1060">
    <property type="entry name" value="ESAT-6-like"/>
    <property type="match status" value="1"/>
</dbReference>
<keyword evidence="2" id="KW-1185">Reference proteome</keyword>
<proteinExistence type="predicted"/>
<reference evidence="1 2" key="2">
    <citation type="submission" date="2008-10" db="EMBL/GenBank/DDBJ databases">
        <authorList>
            <person name="Fulton L."/>
            <person name="Clifton S."/>
            <person name="Fulton B."/>
            <person name="Xu J."/>
            <person name="Minx P."/>
            <person name="Pepin K.H."/>
            <person name="Johnson M."/>
            <person name="Thiruvilangam P."/>
            <person name="Bhonagiri V."/>
            <person name="Nash W.E."/>
            <person name="Mardis E.R."/>
            <person name="Wilson R.K."/>
        </authorList>
    </citation>
    <scope>NUCLEOTIDE SEQUENCE [LARGE SCALE GENOMIC DNA]</scope>
    <source>
        <strain evidence="1 2">DSM 13279</strain>
    </source>
</reference>
<organism evidence="1 2">
    <name type="scientific">Collinsella stercoris DSM 13279</name>
    <dbReference type="NCBI Taxonomy" id="445975"/>
    <lineage>
        <taxon>Bacteria</taxon>
        <taxon>Bacillati</taxon>
        <taxon>Actinomycetota</taxon>
        <taxon>Coriobacteriia</taxon>
        <taxon>Coriobacteriales</taxon>
        <taxon>Coriobacteriaceae</taxon>
        <taxon>Collinsella</taxon>
    </lineage>
</organism>
<reference evidence="1 2" key="1">
    <citation type="submission" date="2008-10" db="EMBL/GenBank/DDBJ databases">
        <title>Draft genome sequence of Collinsella stercoris (DSM 13279).</title>
        <authorList>
            <person name="Sudarsanam P."/>
            <person name="Ley R."/>
            <person name="Guruge J."/>
            <person name="Turnbaugh P.J."/>
            <person name="Mahowald M."/>
            <person name="Liep D."/>
            <person name="Gordon J."/>
        </authorList>
    </citation>
    <scope>NUCLEOTIDE SEQUENCE [LARGE SCALE GENOMIC DNA]</scope>
    <source>
        <strain evidence="1 2">DSM 13279</strain>
    </source>
</reference>
<evidence type="ECO:0000313" key="1">
    <source>
        <dbReference type="EMBL" id="EEA91136.1"/>
    </source>
</evidence>
<dbReference type="InterPro" id="IPR010310">
    <property type="entry name" value="T7SS_ESAT-6-like"/>
</dbReference>
<gene>
    <name evidence="1" type="ORF">COLSTE_00653</name>
</gene>
<dbReference type="HOGENOM" id="CLU_2272582_0_0_11"/>
<dbReference type="EMBL" id="ABXJ01000035">
    <property type="protein sequence ID" value="EEA91136.1"/>
    <property type="molecule type" value="Genomic_DNA"/>
</dbReference>
<dbReference type="InterPro" id="IPR036689">
    <property type="entry name" value="ESAT-6-like_sf"/>
</dbReference>
<comment type="caution">
    <text evidence="1">The sequence shown here is derived from an EMBL/GenBank/DDBJ whole genome shotgun (WGS) entry which is preliminary data.</text>
</comment>